<evidence type="ECO:0000313" key="2">
    <source>
        <dbReference type="Proteomes" id="UP001057402"/>
    </source>
</evidence>
<dbReference type="Proteomes" id="UP001057402">
    <property type="component" value="Chromosome 7"/>
</dbReference>
<dbReference type="EMBL" id="CM042886">
    <property type="protein sequence ID" value="KAI4341933.1"/>
    <property type="molecule type" value="Genomic_DNA"/>
</dbReference>
<accession>A0ACB9NZM2</accession>
<protein>
    <submittedName>
        <fullName evidence="1">Uncharacterized protein</fullName>
    </submittedName>
</protein>
<sequence>MQETRILYAELPFILLYTISRLQKPYHGVRFLDLRSLLGIERPPGRVGYSSSSSTSSAMVSRLGELEGFSGRITRGGATSSQHSFMVLSSLAILSTNISREALVVRYILPEWPVPSVFSLPPQTTGREEERPNIRRPNDK</sequence>
<proteinExistence type="predicted"/>
<evidence type="ECO:0000313" key="1">
    <source>
        <dbReference type="EMBL" id="KAI4341933.1"/>
    </source>
</evidence>
<name>A0ACB9NZM2_9MYRT</name>
<comment type="caution">
    <text evidence="1">The sequence shown here is derived from an EMBL/GenBank/DDBJ whole genome shotgun (WGS) entry which is preliminary data.</text>
</comment>
<keyword evidence="2" id="KW-1185">Reference proteome</keyword>
<reference evidence="2" key="1">
    <citation type="journal article" date="2023" name="Front. Plant Sci.">
        <title>Chromosomal-level genome assembly of Melastoma candidum provides insights into trichome evolution.</title>
        <authorList>
            <person name="Zhong Y."/>
            <person name="Wu W."/>
            <person name="Sun C."/>
            <person name="Zou P."/>
            <person name="Liu Y."/>
            <person name="Dai S."/>
            <person name="Zhou R."/>
        </authorList>
    </citation>
    <scope>NUCLEOTIDE SEQUENCE [LARGE SCALE GENOMIC DNA]</scope>
</reference>
<organism evidence="1 2">
    <name type="scientific">Melastoma candidum</name>
    <dbReference type="NCBI Taxonomy" id="119954"/>
    <lineage>
        <taxon>Eukaryota</taxon>
        <taxon>Viridiplantae</taxon>
        <taxon>Streptophyta</taxon>
        <taxon>Embryophyta</taxon>
        <taxon>Tracheophyta</taxon>
        <taxon>Spermatophyta</taxon>
        <taxon>Magnoliopsida</taxon>
        <taxon>eudicotyledons</taxon>
        <taxon>Gunneridae</taxon>
        <taxon>Pentapetalae</taxon>
        <taxon>rosids</taxon>
        <taxon>malvids</taxon>
        <taxon>Myrtales</taxon>
        <taxon>Melastomataceae</taxon>
        <taxon>Melastomatoideae</taxon>
        <taxon>Melastomateae</taxon>
        <taxon>Melastoma</taxon>
    </lineage>
</organism>
<gene>
    <name evidence="1" type="ORF">MLD38_026602</name>
</gene>